<proteinExistence type="inferred from homology"/>
<dbReference type="InterPro" id="IPR009100">
    <property type="entry name" value="AcylCoA_DH/oxidase_NM_dom_sf"/>
</dbReference>
<feature type="domain" description="Acyl-CoA dehydrogenase/oxidase N-terminal" evidence="7">
    <location>
        <begin position="6"/>
        <end position="79"/>
    </location>
</feature>
<keyword evidence="5" id="KW-0560">Oxidoreductase</keyword>
<keyword evidence="3" id="KW-0285">Flavoprotein</keyword>
<dbReference type="Pfam" id="PF00441">
    <property type="entry name" value="Acyl-CoA_dh_1"/>
    <property type="match status" value="1"/>
</dbReference>
<dbReference type="InterPro" id="IPR013786">
    <property type="entry name" value="AcylCoA_DH/ox_N"/>
</dbReference>
<reference evidence="8 9" key="1">
    <citation type="journal article" date="2013" name="ISME J.">
        <title>A metabolic model for members of the genus Tetrasphaera involved in enhanced biological phosphorus removal.</title>
        <authorList>
            <person name="Kristiansen R."/>
            <person name="Nguyen H.T.T."/>
            <person name="Saunders A.M."/>
            <person name="Nielsen J.L."/>
            <person name="Wimmer R."/>
            <person name="Le V.Q."/>
            <person name="McIlroy S.J."/>
            <person name="Petrovski S."/>
            <person name="Seviour R.J."/>
            <person name="Calteau A."/>
            <person name="Nielsen K.L."/>
            <person name="Nielsen P.H."/>
        </authorList>
    </citation>
    <scope>NUCLEOTIDE SEQUENCE [LARGE SCALE GENOMIC DNA]</scope>
    <source>
        <strain evidence="8 9">Ben 74</strain>
    </source>
</reference>
<dbReference type="CDD" id="cd00567">
    <property type="entry name" value="ACAD"/>
    <property type="match status" value="1"/>
</dbReference>
<dbReference type="InterPro" id="IPR036250">
    <property type="entry name" value="AcylCo_DH-like_C"/>
</dbReference>
<keyword evidence="4" id="KW-0274">FAD</keyword>
<dbReference type="SUPFAM" id="SSF56645">
    <property type="entry name" value="Acyl-CoA dehydrogenase NM domain-like"/>
    <property type="match status" value="1"/>
</dbReference>
<dbReference type="GO" id="GO:0003995">
    <property type="term" value="F:acyl-CoA dehydrogenase activity"/>
    <property type="evidence" value="ECO:0007669"/>
    <property type="project" value="TreeGrafter"/>
</dbReference>
<evidence type="ECO:0000256" key="1">
    <source>
        <dbReference type="ARBA" id="ARBA00001974"/>
    </source>
</evidence>
<keyword evidence="9" id="KW-1185">Reference proteome</keyword>
<sequence>MDFAFTEEQTSLREATRDLLARHHAAPVPGDAEHDPKLWQALAELGALGLPFAEDVGGMGAGPVEAVAVALELGKAGVRAPYAESLTATQLLCSDEGFDDLATAAIEGTRLVVPALYEPSRAWSPTPVGVTATAGSLAGIRAAIPYAAASPAVVTTACVGDAVEIYALDAPTFAGATVDLAGQEARAIPGGAAHVQRALNLGTLVLAAEALGAMEAALGLTVDYLKTRKQFGVPLMRFQTLTQRAADMYTSLELARSAVYFLAMTLAENPDDDTAVSRVKVIVGKAGRHVGQEAVQLHGGIGMTAEYAVGHHLARITAIEHTYGDTRFHLAKQARHVKDNDSRDLLS</sequence>
<dbReference type="STRING" id="1193518.BN13_640011"/>
<protein>
    <submittedName>
        <fullName evidence="8">Acyl-CoA dehydrogenase domain protein</fullName>
    </submittedName>
</protein>
<dbReference type="InterPro" id="IPR037069">
    <property type="entry name" value="AcylCoA_DH/ox_N_sf"/>
</dbReference>
<evidence type="ECO:0000313" key="8">
    <source>
        <dbReference type="EMBL" id="CCI54227.1"/>
    </source>
</evidence>
<feature type="domain" description="Acyl-CoA dehydrogenase/oxidase C-terminal" evidence="6">
    <location>
        <begin position="191"/>
        <end position="335"/>
    </location>
</feature>
<dbReference type="SUPFAM" id="SSF47203">
    <property type="entry name" value="Acyl-CoA dehydrogenase C-terminal domain-like"/>
    <property type="match status" value="1"/>
</dbReference>
<comment type="similarity">
    <text evidence="2">Belongs to the acyl-CoA dehydrogenase family.</text>
</comment>
<evidence type="ECO:0000313" key="9">
    <source>
        <dbReference type="Proteomes" id="UP000035720"/>
    </source>
</evidence>
<evidence type="ECO:0000256" key="4">
    <source>
        <dbReference type="ARBA" id="ARBA00022827"/>
    </source>
</evidence>
<evidence type="ECO:0000256" key="5">
    <source>
        <dbReference type="ARBA" id="ARBA00023002"/>
    </source>
</evidence>
<dbReference type="RefSeq" id="WP_048546696.1">
    <property type="nucleotide sequence ID" value="NZ_HF571038.1"/>
</dbReference>
<evidence type="ECO:0000256" key="2">
    <source>
        <dbReference type="ARBA" id="ARBA00009347"/>
    </source>
</evidence>
<comment type="cofactor">
    <cofactor evidence="1">
        <name>FAD</name>
        <dbReference type="ChEBI" id="CHEBI:57692"/>
    </cofactor>
</comment>
<evidence type="ECO:0000259" key="7">
    <source>
        <dbReference type="Pfam" id="PF02771"/>
    </source>
</evidence>
<evidence type="ECO:0000259" key="6">
    <source>
        <dbReference type="Pfam" id="PF00441"/>
    </source>
</evidence>
<name>A0A077MG01_9MICO</name>
<accession>A0A077MG01</accession>
<comment type="caution">
    <text evidence="8">The sequence shown here is derived from an EMBL/GenBank/DDBJ whole genome shotgun (WGS) entry which is preliminary data.</text>
</comment>
<evidence type="ECO:0000256" key="3">
    <source>
        <dbReference type="ARBA" id="ARBA00022630"/>
    </source>
</evidence>
<dbReference type="PANTHER" id="PTHR43884">
    <property type="entry name" value="ACYL-COA DEHYDROGENASE"/>
    <property type="match status" value="1"/>
</dbReference>
<dbReference type="Proteomes" id="UP000035720">
    <property type="component" value="Unassembled WGS sequence"/>
</dbReference>
<dbReference type="Pfam" id="PF02771">
    <property type="entry name" value="Acyl-CoA_dh_N"/>
    <property type="match status" value="1"/>
</dbReference>
<dbReference type="InterPro" id="IPR009075">
    <property type="entry name" value="AcylCo_DH/oxidase_C"/>
</dbReference>
<dbReference type="GO" id="GO:0050660">
    <property type="term" value="F:flavin adenine dinucleotide binding"/>
    <property type="evidence" value="ECO:0007669"/>
    <property type="project" value="InterPro"/>
</dbReference>
<dbReference type="PANTHER" id="PTHR43884:SF20">
    <property type="entry name" value="ACYL-COA DEHYDROGENASE FADE28"/>
    <property type="match status" value="1"/>
</dbReference>
<gene>
    <name evidence="8" type="ORF">BN13_640011</name>
</gene>
<dbReference type="OrthoDB" id="7328575at2"/>
<dbReference type="AlphaFoldDB" id="A0A077MG01"/>
<dbReference type="Gene3D" id="1.20.140.10">
    <property type="entry name" value="Butyryl-CoA Dehydrogenase, subunit A, domain 3"/>
    <property type="match status" value="1"/>
</dbReference>
<organism evidence="8 9">
    <name type="scientific">Nostocoides jenkinsii Ben 74</name>
    <dbReference type="NCBI Taxonomy" id="1193518"/>
    <lineage>
        <taxon>Bacteria</taxon>
        <taxon>Bacillati</taxon>
        <taxon>Actinomycetota</taxon>
        <taxon>Actinomycetes</taxon>
        <taxon>Micrococcales</taxon>
        <taxon>Intrasporangiaceae</taxon>
        <taxon>Nostocoides</taxon>
    </lineage>
</organism>
<dbReference type="Gene3D" id="1.10.540.10">
    <property type="entry name" value="Acyl-CoA dehydrogenase/oxidase, N-terminal domain"/>
    <property type="match status" value="1"/>
</dbReference>
<dbReference type="EMBL" id="CAJC01000177">
    <property type="protein sequence ID" value="CCI54227.1"/>
    <property type="molecule type" value="Genomic_DNA"/>
</dbReference>